<feature type="compositionally biased region" description="Basic residues" evidence="1">
    <location>
        <begin position="1"/>
        <end position="16"/>
    </location>
</feature>
<keyword evidence="3" id="KW-1185">Reference proteome</keyword>
<feature type="compositionally biased region" description="Basic and acidic residues" evidence="1">
    <location>
        <begin position="61"/>
        <end position="84"/>
    </location>
</feature>
<dbReference type="EMBL" id="JBJKBG010000010">
    <property type="protein sequence ID" value="KAL3720137.1"/>
    <property type="molecule type" value="Genomic_DNA"/>
</dbReference>
<sequence length="129" mass="14769">MRRNLKSSKTSPHRKATTTPRNQKFGKGASFTSFRFPSEPAPPFRRSIQQRRKRTNVSAVDEEKRRTEGDPQSRSSEHEVRAEASCETARSEGVPPLEEALPAGGSELDRWRLRWRLLLLVPDREEARG</sequence>
<reference evidence="2 3" key="1">
    <citation type="submission" date="2024-11" db="EMBL/GenBank/DDBJ databases">
        <title>Chromosome-level genome assembly of Eucalyptus globulus Labill. provides insights into its genome evolution.</title>
        <authorList>
            <person name="Li X."/>
        </authorList>
    </citation>
    <scope>NUCLEOTIDE SEQUENCE [LARGE SCALE GENOMIC DNA]</scope>
    <source>
        <strain evidence="2">CL2024</strain>
        <tissue evidence="2">Fresh tender leaves</tissue>
    </source>
</reference>
<organism evidence="2 3">
    <name type="scientific">Eucalyptus globulus</name>
    <name type="common">Tasmanian blue gum</name>
    <dbReference type="NCBI Taxonomy" id="34317"/>
    <lineage>
        <taxon>Eukaryota</taxon>
        <taxon>Viridiplantae</taxon>
        <taxon>Streptophyta</taxon>
        <taxon>Embryophyta</taxon>
        <taxon>Tracheophyta</taxon>
        <taxon>Spermatophyta</taxon>
        <taxon>Magnoliopsida</taxon>
        <taxon>eudicotyledons</taxon>
        <taxon>Gunneridae</taxon>
        <taxon>Pentapetalae</taxon>
        <taxon>rosids</taxon>
        <taxon>malvids</taxon>
        <taxon>Myrtales</taxon>
        <taxon>Myrtaceae</taxon>
        <taxon>Myrtoideae</taxon>
        <taxon>Eucalypteae</taxon>
        <taxon>Eucalyptus</taxon>
    </lineage>
</organism>
<protein>
    <submittedName>
        <fullName evidence="2">Uncharacterized protein</fullName>
    </submittedName>
</protein>
<proteinExistence type="predicted"/>
<evidence type="ECO:0000313" key="3">
    <source>
        <dbReference type="Proteomes" id="UP001634007"/>
    </source>
</evidence>
<dbReference type="Proteomes" id="UP001634007">
    <property type="component" value="Unassembled WGS sequence"/>
</dbReference>
<evidence type="ECO:0000256" key="1">
    <source>
        <dbReference type="SAM" id="MobiDB-lite"/>
    </source>
</evidence>
<gene>
    <name evidence="2" type="ORF">ACJRO7_005032</name>
</gene>
<dbReference type="AlphaFoldDB" id="A0ABD3IYB7"/>
<comment type="caution">
    <text evidence="2">The sequence shown here is derived from an EMBL/GenBank/DDBJ whole genome shotgun (WGS) entry which is preliminary data.</text>
</comment>
<accession>A0ABD3IYB7</accession>
<evidence type="ECO:0000313" key="2">
    <source>
        <dbReference type="EMBL" id="KAL3720137.1"/>
    </source>
</evidence>
<feature type="region of interest" description="Disordered" evidence="1">
    <location>
        <begin position="1"/>
        <end position="105"/>
    </location>
</feature>
<name>A0ABD3IYB7_EUCGL</name>